<feature type="domain" description="Plastocyanin-like" evidence="8">
    <location>
        <begin position="96"/>
        <end position="207"/>
    </location>
</feature>
<gene>
    <name evidence="9" type="ORF">PSYICH_LOCUS7488</name>
</gene>
<dbReference type="GO" id="GO:0006826">
    <property type="term" value="P:iron ion transport"/>
    <property type="evidence" value="ECO:0007669"/>
    <property type="project" value="TreeGrafter"/>
</dbReference>
<evidence type="ECO:0000313" key="9">
    <source>
        <dbReference type="EMBL" id="CAH1107088.1"/>
    </source>
</evidence>
<dbReference type="InterPro" id="IPR008972">
    <property type="entry name" value="Cupredoxin"/>
</dbReference>
<evidence type="ECO:0000313" key="10">
    <source>
        <dbReference type="Proteomes" id="UP001153636"/>
    </source>
</evidence>
<dbReference type="CDD" id="cd13858">
    <property type="entry name" value="CuRO_1_tcLCC2_insect_like"/>
    <property type="match status" value="1"/>
</dbReference>
<dbReference type="FunFam" id="2.60.40.420:FF:000045">
    <property type="entry name" value="Laccase 2"/>
    <property type="match status" value="1"/>
</dbReference>
<dbReference type="Gene3D" id="2.60.40.420">
    <property type="entry name" value="Cupredoxins - blue copper proteins"/>
    <property type="match status" value="3"/>
</dbReference>
<feature type="chain" id="PRO_5040192847" evidence="5">
    <location>
        <begin position="19"/>
        <end position="547"/>
    </location>
</feature>
<dbReference type="GO" id="GO:0005507">
    <property type="term" value="F:copper ion binding"/>
    <property type="evidence" value="ECO:0007669"/>
    <property type="project" value="InterPro"/>
</dbReference>
<dbReference type="CDD" id="cd13905">
    <property type="entry name" value="CuRO_3_tcLLC2_insect_like"/>
    <property type="match status" value="1"/>
</dbReference>
<organism evidence="9 10">
    <name type="scientific">Psylliodes chrysocephalus</name>
    <dbReference type="NCBI Taxonomy" id="3402493"/>
    <lineage>
        <taxon>Eukaryota</taxon>
        <taxon>Metazoa</taxon>
        <taxon>Ecdysozoa</taxon>
        <taxon>Arthropoda</taxon>
        <taxon>Hexapoda</taxon>
        <taxon>Insecta</taxon>
        <taxon>Pterygota</taxon>
        <taxon>Neoptera</taxon>
        <taxon>Endopterygota</taxon>
        <taxon>Coleoptera</taxon>
        <taxon>Polyphaga</taxon>
        <taxon>Cucujiformia</taxon>
        <taxon>Chrysomeloidea</taxon>
        <taxon>Chrysomelidae</taxon>
        <taxon>Galerucinae</taxon>
        <taxon>Alticini</taxon>
        <taxon>Psylliodes</taxon>
    </lineage>
</organism>
<evidence type="ECO:0000256" key="5">
    <source>
        <dbReference type="SAM" id="SignalP"/>
    </source>
</evidence>
<dbReference type="InterPro" id="IPR002355">
    <property type="entry name" value="Cu_oxidase_Cu_BS"/>
</dbReference>
<keyword evidence="3" id="KW-0560">Oxidoreductase</keyword>
<keyword evidence="2" id="KW-0479">Metal-binding</keyword>
<dbReference type="CDD" id="cd13884">
    <property type="entry name" value="CuRO_2_tcLCC_insect_like"/>
    <property type="match status" value="1"/>
</dbReference>
<feature type="signal peptide" evidence="5">
    <location>
        <begin position="1"/>
        <end position="18"/>
    </location>
</feature>
<comment type="similarity">
    <text evidence="1">Belongs to the multicopper oxidase family.</text>
</comment>
<protein>
    <submittedName>
        <fullName evidence="9">Uncharacterized protein</fullName>
    </submittedName>
</protein>
<dbReference type="InterPro" id="IPR011707">
    <property type="entry name" value="Cu-oxidase-like_N"/>
</dbReference>
<keyword evidence="4" id="KW-0186">Copper</keyword>
<evidence type="ECO:0000259" key="8">
    <source>
        <dbReference type="Pfam" id="PF07732"/>
    </source>
</evidence>
<dbReference type="PANTHER" id="PTHR11709:SF394">
    <property type="entry name" value="FI03373P-RELATED"/>
    <property type="match status" value="1"/>
</dbReference>
<keyword evidence="5" id="KW-0732">Signal</keyword>
<feature type="domain" description="Plastocyanin-like" evidence="7">
    <location>
        <begin position="393"/>
        <end position="519"/>
    </location>
</feature>
<evidence type="ECO:0000259" key="6">
    <source>
        <dbReference type="Pfam" id="PF00394"/>
    </source>
</evidence>
<dbReference type="OrthoDB" id="2121828at2759"/>
<dbReference type="GO" id="GO:0005886">
    <property type="term" value="C:plasma membrane"/>
    <property type="evidence" value="ECO:0007669"/>
    <property type="project" value="TreeGrafter"/>
</dbReference>
<feature type="domain" description="Plastocyanin-like" evidence="6">
    <location>
        <begin position="244"/>
        <end position="377"/>
    </location>
</feature>
<evidence type="ECO:0000256" key="4">
    <source>
        <dbReference type="ARBA" id="ARBA00023008"/>
    </source>
</evidence>
<evidence type="ECO:0000259" key="7">
    <source>
        <dbReference type="Pfam" id="PF07731"/>
    </source>
</evidence>
<dbReference type="EMBL" id="OV651814">
    <property type="protein sequence ID" value="CAH1107088.1"/>
    <property type="molecule type" value="Genomic_DNA"/>
</dbReference>
<dbReference type="PROSITE" id="PS00080">
    <property type="entry name" value="MULTICOPPER_OXIDASE2"/>
    <property type="match status" value="1"/>
</dbReference>
<evidence type="ECO:0000256" key="1">
    <source>
        <dbReference type="ARBA" id="ARBA00010609"/>
    </source>
</evidence>
<dbReference type="GO" id="GO:0016491">
    <property type="term" value="F:oxidoreductase activity"/>
    <property type="evidence" value="ECO:0007669"/>
    <property type="project" value="UniProtKB-KW"/>
</dbReference>
<dbReference type="InterPro" id="IPR045087">
    <property type="entry name" value="Cu-oxidase_fam"/>
</dbReference>
<sequence length="547" mass="62145">MLLVCIALFCSNIILIQGKIDYIRKSINELDKNVTDFEKYHIKYGTSGSDHPCKRICQGETPPMFCGYQFKIENYHTLSKACYDCPFNVKDCFRKDCVPGDGTKRGIVTINRQIPGSAIEVCHNDIVVVDLQNKMTSEATTIHWHGQHQIATPYMDGVPFITQCPILPHNTFRYMFQATEVGTHFYHSHIGMQRVDGAFGPLIVRVPDEENPHKHHYDFDLSEHVMVIIDWNSELGIEMFLAHHHNDGTNKSPTILINGLGRFKTFYGRANKPIYTPPARFKVKQGYRYRFRVINAGFLNCPVEMTIDNHSINLISSDGSDIIITPATSLVTFAGERFDFILNADQVNDLYWIRFKGNLDCGEKFTKAFQVAVLQYDLHDDLTDDDRLLNKFPRGQVTFENAHVDGLVPIGAVVEIVIIDEGLSYDANHPIHLHGYSFYVVAMERLGTSTTVAEVKEKDAKGLIRRNLDNPPLKDTVTVPDGGYTVVRFRANNPGYWLFHCHLEFHSEIGMAMVVQVGEKNEILPVPHNFPKCGDYSLDPMEGMHWS</sequence>
<dbReference type="Pfam" id="PF07732">
    <property type="entry name" value="Cu-oxidase_3"/>
    <property type="match status" value="1"/>
</dbReference>
<proteinExistence type="inferred from homology"/>
<dbReference type="FunFam" id="2.60.40.420:FF:000031">
    <property type="entry name" value="Laccase-2 isoform A"/>
    <property type="match status" value="1"/>
</dbReference>
<keyword evidence="10" id="KW-1185">Reference proteome</keyword>
<dbReference type="InterPro" id="IPR011706">
    <property type="entry name" value="Cu-oxidase_C"/>
</dbReference>
<dbReference type="Pfam" id="PF00394">
    <property type="entry name" value="Cu-oxidase"/>
    <property type="match status" value="1"/>
</dbReference>
<evidence type="ECO:0000256" key="3">
    <source>
        <dbReference type="ARBA" id="ARBA00023002"/>
    </source>
</evidence>
<dbReference type="PANTHER" id="PTHR11709">
    <property type="entry name" value="MULTI-COPPER OXIDASE"/>
    <property type="match status" value="1"/>
</dbReference>
<dbReference type="AlphaFoldDB" id="A0A9P0GBF3"/>
<dbReference type="SUPFAM" id="SSF49503">
    <property type="entry name" value="Cupredoxins"/>
    <property type="match status" value="3"/>
</dbReference>
<evidence type="ECO:0000256" key="2">
    <source>
        <dbReference type="ARBA" id="ARBA00022723"/>
    </source>
</evidence>
<name>A0A9P0GBF3_9CUCU</name>
<accession>A0A9P0GBF3</accession>
<reference evidence="9" key="1">
    <citation type="submission" date="2022-01" db="EMBL/GenBank/DDBJ databases">
        <authorList>
            <person name="King R."/>
        </authorList>
    </citation>
    <scope>NUCLEOTIDE SEQUENCE</scope>
</reference>
<dbReference type="Pfam" id="PF07731">
    <property type="entry name" value="Cu-oxidase_2"/>
    <property type="match status" value="1"/>
</dbReference>
<dbReference type="InterPro" id="IPR001117">
    <property type="entry name" value="Cu-oxidase_2nd"/>
</dbReference>
<dbReference type="Proteomes" id="UP001153636">
    <property type="component" value="Chromosome 2"/>
</dbReference>